<accession>A0A6C0HA20</accession>
<protein>
    <recommendedName>
        <fullName evidence="2">Glycosyl transferase family 1 domain-containing protein</fullName>
    </recommendedName>
</protein>
<proteinExistence type="predicted"/>
<dbReference type="EMBL" id="MN739917">
    <property type="protein sequence ID" value="QHT77451.1"/>
    <property type="molecule type" value="Genomic_DNA"/>
</dbReference>
<sequence length="313" mass="37885">MVKIKKNTLIKIFYDRIGDKRYLAFDLFIYSVSSILKKNYQNVDFISNFSELHSNENILLVMYLNDLGKYVKKNGFNISPNVRIIFIHADFLYNHSRDDQNEIINFANKINSNKCLIWEYSSQNIFYYNKYYQNIKYHFLPLLYNKYIEDLYTSKLERGKIPWEEKDFDIVFMGDYSERRRPYYEEIKKKYKTCIITNNNDYSEIFNLIERSKIFVNLFSKETNKAFDYFRLALLYSNKVFVITETPKVDFKIEKNLLELKDVIITCETNNYLDKIEKYINLPSEEINTITSSVYEKFKKYTLEQSIFNFFEI</sequence>
<evidence type="ECO:0000313" key="1">
    <source>
        <dbReference type="EMBL" id="QHT77451.1"/>
    </source>
</evidence>
<reference evidence="1" key="1">
    <citation type="journal article" date="2020" name="Nature">
        <title>Giant virus diversity and host interactions through global metagenomics.</title>
        <authorList>
            <person name="Schulz F."/>
            <person name="Roux S."/>
            <person name="Paez-Espino D."/>
            <person name="Jungbluth S."/>
            <person name="Walsh D.A."/>
            <person name="Denef V.J."/>
            <person name="McMahon K.D."/>
            <person name="Konstantinidis K.T."/>
            <person name="Eloe-Fadrosh E.A."/>
            <person name="Kyrpides N.C."/>
            <person name="Woyke T."/>
        </authorList>
    </citation>
    <scope>NUCLEOTIDE SEQUENCE</scope>
    <source>
        <strain evidence="1">GVMAG-M-3300023179-86</strain>
    </source>
</reference>
<name>A0A6C0HA20_9ZZZZ</name>
<dbReference type="AlphaFoldDB" id="A0A6C0HA20"/>
<evidence type="ECO:0008006" key="2">
    <source>
        <dbReference type="Google" id="ProtNLM"/>
    </source>
</evidence>
<organism evidence="1">
    <name type="scientific">viral metagenome</name>
    <dbReference type="NCBI Taxonomy" id="1070528"/>
    <lineage>
        <taxon>unclassified sequences</taxon>
        <taxon>metagenomes</taxon>
        <taxon>organismal metagenomes</taxon>
    </lineage>
</organism>